<evidence type="ECO:0000313" key="2">
    <source>
        <dbReference type="Proteomes" id="UP001055811"/>
    </source>
</evidence>
<organism evidence="1 2">
    <name type="scientific">Cichorium intybus</name>
    <name type="common">Chicory</name>
    <dbReference type="NCBI Taxonomy" id="13427"/>
    <lineage>
        <taxon>Eukaryota</taxon>
        <taxon>Viridiplantae</taxon>
        <taxon>Streptophyta</taxon>
        <taxon>Embryophyta</taxon>
        <taxon>Tracheophyta</taxon>
        <taxon>Spermatophyta</taxon>
        <taxon>Magnoliopsida</taxon>
        <taxon>eudicotyledons</taxon>
        <taxon>Gunneridae</taxon>
        <taxon>Pentapetalae</taxon>
        <taxon>asterids</taxon>
        <taxon>campanulids</taxon>
        <taxon>Asterales</taxon>
        <taxon>Asteraceae</taxon>
        <taxon>Cichorioideae</taxon>
        <taxon>Cichorieae</taxon>
        <taxon>Cichoriinae</taxon>
        <taxon>Cichorium</taxon>
    </lineage>
</organism>
<proteinExistence type="predicted"/>
<reference evidence="1 2" key="2">
    <citation type="journal article" date="2022" name="Mol. Ecol. Resour.">
        <title>The genomes of chicory, endive, great burdock and yacon provide insights into Asteraceae paleo-polyploidization history and plant inulin production.</title>
        <authorList>
            <person name="Fan W."/>
            <person name="Wang S."/>
            <person name="Wang H."/>
            <person name="Wang A."/>
            <person name="Jiang F."/>
            <person name="Liu H."/>
            <person name="Zhao H."/>
            <person name="Xu D."/>
            <person name="Zhang Y."/>
        </authorList>
    </citation>
    <scope>NUCLEOTIDE SEQUENCE [LARGE SCALE GENOMIC DNA]</scope>
    <source>
        <strain evidence="2">cv. Punajuju</strain>
        <tissue evidence="1">Leaves</tissue>
    </source>
</reference>
<evidence type="ECO:0000313" key="1">
    <source>
        <dbReference type="EMBL" id="KAI3768775.1"/>
    </source>
</evidence>
<accession>A0ACB9FD32</accession>
<reference evidence="2" key="1">
    <citation type="journal article" date="2022" name="Mol. Ecol. Resour.">
        <title>The genomes of chicory, endive, great burdock and yacon provide insights into Asteraceae palaeo-polyploidization history and plant inulin production.</title>
        <authorList>
            <person name="Fan W."/>
            <person name="Wang S."/>
            <person name="Wang H."/>
            <person name="Wang A."/>
            <person name="Jiang F."/>
            <person name="Liu H."/>
            <person name="Zhao H."/>
            <person name="Xu D."/>
            <person name="Zhang Y."/>
        </authorList>
    </citation>
    <scope>NUCLEOTIDE SEQUENCE [LARGE SCALE GENOMIC DNA]</scope>
    <source>
        <strain evidence="2">cv. Punajuju</strain>
    </source>
</reference>
<name>A0ACB9FD32_CICIN</name>
<gene>
    <name evidence="1" type="ORF">L2E82_19608</name>
</gene>
<dbReference type="EMBL" id="CM042011">
    <property type="protein sequence ID" value="KAI3768775.1"/>
    <property type="molecule type" value="Genomic_DNA"/>
</dbReference>
<dbReference type="Proteomes" id="UP001055811">
    <property type="component" value="Linkage Group LG03"/>
</dbReference>
<protein>
    <submittedName>
        <fullName evidence="1">Uncharacterized protein</fullName>
    </submittedName>
</protein>
<sequence>MNPLMWHKVAAISGMAALGLGTYGAHGFKPNNPSYKEVWNTTCLYHLVHTAAMVGAPITKNPNILGGLLSTGIIAFSGTTPPGFNRSPPERSTERRYRREGDKGLAGCSRSPSGSSESPQRSPQDQKNVGCSTVIPATTAIPIQSAAAPATGSSIPSTGLARD</sequence>
<keyword evidence="2" id="KW-1185">Reference proteome</keyword>
<comment type="caution">
    <text evidence="1">The sequence shown here is derived from an EMBL/GenBank/DDBJ whole genome shotgun (WGS) entry which is preliminary data.</text>
</comment>